<evidence type="ECO:0000313" key="2">
    <source>
        <dbReference type="Proteomes" id="UP001500454"/>
    </source>
</evidence>
<dbReference type="Proteomes" id="UP001500454">
    <property type="component" value="Unassembled WGS sequence"/>
</dbReference>
<protein>
    <submittedName>
        <fullName evidence="1">Uncharacterized protein</fullName>
    </submittedName>
</protein>
<accession>A0ABP8ITB2</accession>
<keyword evidence="2" id="KW-1185">Reference proteome</keyword>
<proteinExistence type="predicted"/>
<sequence length="125" mass="13555">MLARYGQKDTAVAIINLFAKRQGGGAAWLVTSGIATVRGYAASRGANQRSINGVVVDESDANPAPVFIIGGLAAGYGVSKLVRFSNGRLEETLTSYAAGKPLPTWVRRRLKPKFFQAPRRYNERK</sequence>
<reference evidence="2" key="1">
    <citation type="journal article" date="2019" name="Int. J. Syst. Evol. Microbiol.">
        <title>The Global Catalogue of Microorganisms (GCM) 10K type strain sequencing project: providing services to taxonomists for standard genome sequencing and annotation.</title>
        <authorList>
            <consortium name="The Broad Institute Genomics Platform"/>
            <consortium name="The Broad Institute Genome Sequencing Center for Infectious Disease"/>
            <person name="Wu L."/>
            <person name="Ma J."/>
        </authorList>
    </citation>
    <scope>NUCLEOTIDE SEQUENCE [LARGE SCALE GENOMIC DNA]</scope>
    <source>
        <strain evidence="2">JCM 17924</strain>
    </source>
</reference>
<organism evidence="1 2">
    <name type="scientific">Hymenobacter koreensis</name>
    <dbReference type="NCBI Taxonomy" id="1084523"/>
    <lineage>
        <taxon>Bacteria</taxon>
        <taxon>Pseudomonadati</taxon>
        <taxon>Bacteroidota</taxon>
        <taxon>Cytophagia</taxon>
        <taxon>Cytophagales</taxon>
        <taxon>Hymenobacteraceae</taxon>
        <taxon>Hymenobacter</taxon>
    </lineage>
</organism>
<evidence type="ECO:0000313" key="1">
    <source>
        <dbReference type="EMBL" id="GAA4371796.1"/>
    </source>
</evidence>
<name>A0ABP8ITB2_9BACT</name>
<comment type="caution">
    <text evidence="1">The sequence shown here is derived from an EMBL/GenBank/DDBJ whole genome shotgun (WGS) entry which is preliminary data.</text>
</comment>
<dbReference type="EMBL" id="BAABHA010000001">
    <property type="protein sequence ID" value="GAA4371796.1"/>
    <property type="molecule type" value="Genomic_DNA"/>
</dbReference>
<gene>
    <name evidence="1" type="ORF">GCM10023186_00660</name>
</gene>